<dbReference type="AlphaFoldDB" id="A0A165HIM8"/>
<sequence length="177" mass="20407">MGSPMVVPETPKLPPRPAVRQTVSPPPALSQSQYIMSYIQTILNDEHFELARRWRAMPEWKRNEVVYRLQCMVPDCMSEFLDRDNAVWQHPGTWAKFQEATMGLISLIPAIELELGRCARVQEASRMHKGRERRLEQPLYKSVLVSRAQTSALRESSRAVTIKIPKQEIHEDPFADP</sequence>
<dbReference type="EMBL" id="KV423941">
    <property type="protein sequence ID" value="KZT59349.1"/>
    <property type="molecule type" value="Genomic_DNA"/>
</dbReference>
<proteinExistence type="predicted"/>
<dbReference type="OrthoDB" id="10533225at2759"/>
<accession>A0A165HIM8</accession>
<dbReference type="Proteomes" id="UP000076842">
    <property type="component" value="Unassembled WGS sequence"/>
</dbReference>
<feature type="region of interest" description="Disordered" evidence="1">
    <location>
        <begin position="1"/>
        <end position="28"/>
    </location>
</feature>
<evidence type="ECO:0000313" key="3">
    <source>
        <dbReference type="Proteomes" id="UP000076842"/>
    </source>
</evidence>
<protein>
    <submittedName>
        <fullName evidence="2">Uncharacterized protein</fullName>
    </submittedName>
</protein>
<dbReference type="InParanoid" id="A0A165HIM8"/>
<reference evidence="2 3" key="1">
    <citation type="journal article" date="2016" name="Mol. Biol. Evol.">
        <title>Comparative Genomics of Early-Diverging Mushroom-Forming Fungi Provides Insights into the Origins of Lignocellulose Decay Capabilities.</title>
        <authorList>
            <person name="Nagy L.G."/>
            <person name="Riley R."/>
            <person name="Tritt A."/>
            <person name="Adam C."/>
            <person name="Daum C."/>
            <person name="Floudas D."/>
            <person name="Sun H."/>
            <person name="Yadav J.S."/>
            <person name="Pangilinan J."/>
            <person name="Larsson K.H."/>
            <person name="Matsuura K."/>
            <person name="Barry K."/>
            <person name="Labutti K."/>
            <person name="Kuo R."/>
            <person name="Ohm R.A."/>
            <person name="Bhattacharya S.S."/>
            <person name="Shirouzu T."/>
            <person name="Yoshinaga Y."/>
            <person name="Martin F.M."/>
            <person name="Grigoriev I.V."/>
            <person name="Hibbett D.S."/>
        </authorList>
    </citation>
    <scope>NUCLEOTIDE SEQUENCE [LARGE SCALE GENOMIC DNA]</scope>
    <source>
        <strain evidence="2 3">HHB12733</strain>
    </source>
</reference>
<organism evidence="2 3">
    <name type="scientific">Calocera cornea HHB12733</name>
    <dbReference type="NCBI Taxonomy" id="1353952"/>
    <lineage>
        <taxon>Eukaryota</taxon>
        <taxon>Fungi</taxon>
        <taxon>Dikarya</taxon>
        <taxon>Basidiomycota</taxon>
        <taxon>Agaricomycotina</taxon>
        <taxon>Dacrymycetes</taxon>
        <taxon>Dacrymycetales</taxon>
        <taxon>Dacrymycetaceae</taxon>
        <taxon>Calocera</taxon>
    </lineage>
</organism>
<name>A0A165HIM8_9BASI</name>
<keyword evidence="3" id="KW-1185">Reference proteome</keyword>
<evidence type="ECO:0000313" key="2">
    <source>
        <dbReference type="EMBL" id="KZT59349.1"/>
    </source>
</evidence>
<gene>
    <name evidence="2" type="ORF">CALCODRAFT_493690</name>
</gene>
<evidence type="ECO:0000256" key="1">
    <source>
        <dbReference type="SAM" id="MobiDB-lite"/>
    </source>
</evidence>